<evidence type="ECO:0000313" key="2">
    <source>
        <dbReference type="Proteomes" id="UP001162992"/>
    </source>
</evidence>
<comment type="caution">
    <text evidence="1">The sequence shown here is derived from an EMBL/GenBank/DDBJ whole genome shotgun (WGS) entry which is preliminary data.</text>
</comment>
<evidence type="ECO:0000313" key="1">
    <source>
        <dbReference type="EMBL" id="KAJ7539433.1"/>
    </source>
</evidence>
<gene>
    <name evidence="1" type="ORF">O6H91_11G092500</name>
</gene>
<name>A0ACC2CBQ1_DIPCM</name>
<sequence length="981" mass="109963">MASARTRSGLKQVHSLKQVELRLLRCSLSDPLLYEASLSPCTNPYVALADSNLGSEAGICEVVEYIEKGLYVDALASQPVVNLFGKFDADSGRETDTSKMAKQYFNKLEANIVQFLRGTAKSDEDDLLARKLLALAAGVASLFIFMQANVTGPRIKGSVFPAQVVWKASPKGYLEEEAWDIWARQQLMVDGCDILGKCWLPQYLILAKILLIRQTEGTYLHDLNEKSDPVTQTWWICRALMAHQQILAERSPSLFSLLTTASSSMLKIFGSPTTVQEFDSEQNLHYGEASLISAAAQLEYGLFESAFGRVDLARKGFDCAAYNCGLQLDLIGALGFRTIHQIDPKAQMVLVAISQNGSHRIQDYSGVESNQESPKTVSEILLKPKLVEEVQQGELQTRRDNSAVGDGSIVLNTIEQALVLAKCLDIKKSNPDDELRSWQMAPFIEAVDSQTRSHFIVKSWCHLLRVRWERSRHRTQERAYLMMENLVEEIQTGTTLLAQRLCYVFCVPFPTIAALLKEFAELKVSCGLVREALSLFEELELWDNLIDCYCLLGKKGTATHLIKERLEVQPEDPRLWCSLGDVTLDESCYVRAWEVSNHRFGRAQRSLARATYNRGDYTLSMEQWAAALALNPLHPDGWFALGSAALKAKEYDKALQAFTRSVQLDPDNAESWNNIAAINMHKQKSREAFVAFREALKFKRGSWQMWENLSQVAIDIGNYLQAATAIEKVLDLSRGKHVDLPSLTKLIEELEKRQGFLNQRKIHSSLGTSMNSVSAFSRQKDDGKVNANLPEESVIPTIFEMSASNVEEQNGTGSTDTHAHELNGLDVDHSEEVGLSIDIEGPKEDLIKERELLLDIVGKLLGQVVEHGNADGEVWGLQARWYRIKGDLPMASQALLKQVRALQGSNWQHNLEHFKRFSSAAVHLCEIYLEIFECTGIKQNFSSAQMLLRNTIKQGADFAESDDYKHLTTCLSKIQNISQNL</sequence>
<keyword evidence="2" id="KW-1185">Reference proteome</keyword>
<dbReference type="EMBL" id="CM055102">
    <property type="protein sequence ID" value="KAJ7539433.1"/>
    <property type="molecule type" value="Genomic_DNA"/>
</dbReference>
<accession>A0ACC2CBQ1</accession>
<dbReference type="Proteomes" id="UP001162992">
    <property type="component" value="Chromosome 11"/>
</dbReference>
<proteinExistence type="predicted"/>
<reference evidence="2" key="1">
    <citation type="journal article" date="2024" name="Proc. Natl. Acad. Sci. U.S.A.">
        <title>Extraordinary preservation of gene collinearity over three hundred million years revealed in homosporous lycophytes.</title>
        <authorList>
            <person name="Li C."/>
            <person name="Wickell D."/>
            <person name="Kuo L.Y."/>
            <person name="Chen X."/>
            <person name="Nie B."/>
            <person name="Liao X."/>
            <person name="Peng D."/>
            <person name="Ji J."/>
            <person name="Jenkins J."/>
            <person name="Williams M."/>
            <person name="Shu S."/>
            <person name="Plott C."/>
            <person name="Barry K."/>
            <person name="Rajasekar S."/>
            <person name="Grimwood J."/>
            <person name="Han X."/>
            <person name="Sun S."/>
            <person name="Hou Z."/>
            <person name="He W."/>
            <person name="Dai G."/>
            <person name="Sun C."/>
            <person name="Schmutz J."/>
            <person name="Leebens-Mack J.H."/>
            <person name="Li F.W."/>
            <person name="Wang L."/>
        </authorList>
    </citation>
    <scope>NUCLEOTIDE SEQUENCE [LARGE SCALE GENOMIC DNA]</scope>
    <source>
        <strain evidence="2">cv. PW_Plant_1</strain>
    </source>
</reference>
<protein>
    <submittedName>
        <fullName evidence="1">Uncharacterized protein</fullName>
    </submittedName>
</protein>
<organism evidence="1 2">
    <name type="scientific">Diphasiastrum complanatum</name>
    <name type="common">Issler's clubmoss</name>
    <name type="synonym">Lycopodium complanatum</name>
    <dbReference type="NCBI Taxonomy" id="34168"/>
    <lineage>
        <taxon>Eukaryota</taxon>
        <taxon>Viridiplantae</taxon>
        <taxon>Streptophyta</taxon>
        <taxon>Embryophyta</taxon>
        <taxon>Tracheophyta</taxon>
        <taxon>Lycopodiopsida</taxon>
        <taxon>Lycopodiales</taxon>
        <taxon>Lycopodiaceae</taxon>
        <taxon>Lycopodioideae</taxon>
        <taxon>Diphasiastrum</taxon>
    </lineage>
</organism>